<dbReference type="SUPFAM" id="SSF143113">
    <property type="entry name" value="NAP-like"/>
    <property type="match status" value="1"/>
</dbReference>
<comment type="similarity">
    <text evidence="1 2">Belongs to the nucleosome assembly protein (NAP) family.</text>
</comment>
<dbReference type="InterPro" id="IPR002164">
    <property type="entry name" value="NAP_family"/>
</dbReference>
<reference evidence="4" key="1">
    <citation type="submission" date="2019-08" db="EMBL/GenBank/DDBJ databases">
        <title>The genome of the North American firefly Photinus pyralis.</title>
        <authorList>
            <consortium name="Photinus pyralis genome working group"/>
            <person name="Fallon T.R."/>
            <person name="Sander Lower S.E."/>
            <person name="Weng J.-K."/>
        </authorList>
    </citation>
    <scope>NUCLEOTIDE SEQUENCE</scope>
    <source>
        <strain evidence="4">TRF0915ILg1</strain>
        <tissue evidence="4">Whole body</tissue>
    </source>
</reference>
<comment type="caution">
    <text evidence="4">The sequence shown here is derived from an EMBL/GenBank/DDBJ whole genome shotgun (WGS) entry which is preliminary data.</text>
</comment>
<dbReference type="Gene3D" id="1.20.5.1500">
    <property type="match status" value="1"/>
</dbReference>
<dbReference type="GO" id="GO:0006334">
    <property type="term" value="P:nucleosome assembly"/>
    <property type="evidence" value="ECO:0007669"/>
    <property type="project" value="InterPro"/>
</dbReference>
<organism evidence="4 5">
    <name type="scientific">Ignelater luminosus</name>
    <name type="common">Cucubano</name>
    <name type="synonym">Pyrophorus luminosus</name>
    <dbReference type="NCBI Taxonomy" id="2038154"/>
    <lineage>
        <taxon>Eukaryota</taxon>
        <taxon>Metazoa</taxon>
        <taxon>Ecdysozoa</taxon>
        <taxon>Arthropoda</taxon>
        <taxon>Hexapoda</taxon>
        <taxon>Insecta</taxon>
        <taxon>Pterygota</taxon>
        <taxon>Neoptera</taxon>
        <taxon>Endopterygota</taxon>
        <taxon>Coleoptera</taxon>
        <taxon>Polyphaga</taxon>
        <taxon>Elateriformia</taxon>
        <taxon>Elateroidea</taxon>
        <taxon>Elateridae</taxon>
        <taxon>Agrypninae</taxon>
        <taxon>Pyrophorini</taxon>
        <taxon>Ignelater</taxon>
    </lineage>
</organism>
<evidence type="ECO:0000256" key="3">
    <source>
        <dbReference type="SAM" id="MobiDB-lite"/>
    </source>
</evidence>
<gene>
    <name evidence="4" type="ORF">ILUMI_21771</name>
</gene>
<protein>
    <recommendedName>
        <fullName evidence="6">Protein SET</fullName>
    </recommendedName>
</protein>
<feature type="region of interest" description="Disordered" evidence="3">
    <location>
        <begin position="1"/>
        <end position="33"/>
    </location>
</feature>
<sequence length="277" mass="31674">MASAPSPKKLKKADSTAHPELEARDFDAETQKSLEEIDSCQNEIEALNEQASEEILKVEQKFNQLRKPHFDKRAEIINKVPNFWPTAFNNHPDLSSLLEEGEEDCFHHLIKLDVEEFEDIKSGYRINFYFEENPYFENTVLTKEFQLGSLGVPTSLSIPIRWKEGMDLTQTNEPTCTRTGRKRQLDQRSFFAWYNDHIDPTSDTIAEIIKDDLWHNPLQYFLVPDVEVGNGVDDDEDGDEGSNGDDDEEGETEVPTPAEPSEGDQEIPVPEEEQPAE</sequence>
<dbReference type="GO" id="GO:0005634">
    <property type="term" value="C:nucleus"/>
    <property type="evidence" value="ECO:0007669"/>
    <property type="project" value="InterPro"/>
</dbReference>
<evidence type="ECO:0000256" key="2">
    <source>
        <dbReference type="RuleBase" id="RU003876"/>
    </source>
</evidence>
<evidence type="ECO:0000256" key="1">
    <source>
        <dbReference type="ARBA" id="ARBA00009947"/>
    </source>
</evidence>
<feature type="compositionally biased region" description="Acidic residues" evidence="3">
    <location>
        <begin position="261"/>
        <end position="277"/>
    </location>
</feature>
<dbReference type="OrthoDB" id="19419at2759"/>
<dbReference type="FunFam" id="3.30.1120.90:FF:000002">
    <property type="entry name" value="Testis-specific Y-encoded-like protein 2"/>
    <property type="match status" value="1"/>
</dbReference>
<name>A0A8K0CI34_IGNLU</name>
<evidence type="ECO:0000313" key="4">
    <source>
        <dbReference type="EMBL" id="KAF2884392.1"/>
    </source>
</evidence>
<dbReference type="AlphaFoldDB" id="A0A8K0CI34"/>
<dbReference type="Gene3D" id="3.30.1120.90">
    <property type="entry name" value="Nucleosome assembly protein"/>
    <property type="match status" value="1"/>
</dbReference>
<evidence type="ECO:0000313" key="5">
    <source>
        <dbReference type="Proteomes" id="UP000801492"/>
    </source>
</evidence>
<proteinExistence type="inferred from homology"/>
<evidence type="ECO:0008006" key="6">
    <source>
        <dbReference type="Google" id="ProtNLM"/>
    </source>
</evidence>
<keyword evidence="5" id="KW-1185">Reference proteome</keyword>
<feature type="compositionally biased region" description="Basic and acidic residues" evidence="3">
    <location>
        <begin position="12"/>
        <end position="33"/>
    </location>
</feature>
<dbReference type="Proteomes" id="UP000801492">
    <property type="component" value="Unassembled WGS sequence"/>
</dbReference>
<dbReference type="EMBL" id="VTPC01090178">
    <property type="protein sequence ID" value="KAF2884392.1"/>
    <property type="molecule type" value="Genomic_DNA"/>
</dbReference>
<accession>A0A8K0CI34</accession>
<dbReference type="PANTHER" id="PTHR11875">
    <property type="entry name" value="TESTIS-SPECIFIC Y-ENCODED PROTEIN"/>
    <property type="match status" value="1"/>
</dbReference>
<feature type="compositionally biased region" description="Acidic residues" evidence="3">
    <location>
        <begin position="232"/>
        <end position="252"/>
    </location>
</feature>
<feature type="region of interest" description="Disordered" evidence="3">
    <location>
        <begin position="228"/>
        <end position="277"/>
    </location>
</feature>
<dbReference type="InterPro" id="IPR037231">
    <property type="entry name" value="NAP-like_sf"/>
</dbReference>
<dbReference type="Pfam" id="PF00956">
    <property type="entry name" value="NAP"/>
    <property type="match status" value="1"/>
</dbReference>